<dbReference type="OrthoDB" id="10427260at2759"/>
<evidence type="ECO:0000313" key="3">
    <source>
        <dbReference type="Proteomes" id="UP000789739"/>
    </source>
</evidence>
<accession>A0A9N9C018</accession>
<dbReference type="AlphaFoldDB" id="A0A9N9C018"/>
<feature type="region of interest" description="Disordered" evidence="1">
    <location>
        <begin position="184"/>
        <end position="239"/>
    </location>
</feature>
<protein>
    <submittedName>
        <fullName evidence="2">824_t:CDS:1</fullName>
    </submittedName>
</protein>
<comment type="caution">
    <text evidence="2">The sequence shown here is derived from an EMBL/GenBank/DDBJ whole genome shotgun (WGS) entry which is preliminary data.</text>
</comment>
<organism evidence="2 3">
    <name type="scientific">Paraglomus brasilianum</name>
    <dbReference type="NCBI Taxonomy" id="144538"/>
    <lineage>
        <taxon>Eukaryota</taxon>
        <taxon>Fungi</taxon>
        <taxon>Fungi incertae sedis</taxon>
        <taxon>Mucoromycota</taxon>
        <taxon>Glomeromycotina</taxon>
        <taxon>Glomeromycetes</taxon>
        <taxon>Paraglomerales</taxon>
        <taxon>Paraglomeraceae</taxon>
        <taxon>Paraglomus</taxon>
    </lineage>
</organism>
<reference evidence="2" key="1">
    <citation type="submission" date="2021-06" db="EMBL/GenBank/DDBJ databases">
        <authorList>
            <person name="Kallberg Y."/>
            <person name="Tangrot J."/>
            <person name="Rosling A."/>
        </authorList>
    </citation>
    <scope>NUCLEOTIDE SEQUENCE</scope>
    <source>
        <strain evidence="2">BR232B</strain>
    </source>
</reference>
<keyword evidence="3" id="KW-1185">Reference proteome</keyword>
<dbReference type="Proteomes" id="UP000789739">
    <property type="component" value="Unassembled WGS sequence"/>
</dbReference>
<gene>
    <name evidence="2" type="ORF">PBRASI_LOCUS6866</name>
</gene>
<feature type="compositionally biased region" description="Acidic residues" evidence="1">
    <location>
        <begin position="217"/>
        <end position="239"/>
    </location>
</feature>
<proteinExistence type="predicted"/>
<evidence type="ECO:0000256" key="1">
    <source>
        <dbReference type="SAM" id="MobiDB-lite"/>
    </source>
</evidence>
<sequence length="239" mass="26255">MGAAAGGIKERILNYSESVRQEFTIDEFQHKFMRSGYTPIKIVLEHDKEVINRYWANKTIKKGGETNTYFNVADFGAYFEEKGSKIESLGSNSSGNDDTLEIEGGGEEILDTFDPSKAIAGYTTYFRVPNADLFKAMCVDQFSSHHNGPAPKGDMNEIGNTKFSDGKMQKGGDLYTYFDIPNGGGLAPEASEPNMEPEINPPEAIPEPTEALIDGTELQDEDNPEDTPEGEDEIGDAED</sequence>
<name>A0A9N9C018_9GLOM</name>
<dbReference type="EMBL" id="CAJVPI010000971">
    <property type="protein sequence ID" value="CAG8585885.1"/>
    <property type="molecule type" value="Genomic_DNA"/>
</dbReference>
<evidence type="ECO:0000313" key="2">
    <source>
        <dbReference type="EMBL" id="CAG8585885.1"/>
    </source>
</evidence>